<dbReference type="EMBL" id="BKCJ011433093">
    <property type="protein sequence ID" value="GFD33241.1"/>
    <property type="molecule type" value="Genomic_DNA"/>
</dbReference>
<evidence type="ECO:0000313" key="1">
    <source>
        <dbReference type="EMBL" id="GFD33241.1"/>
    </source>
</evidence>
<keyword evidence="1" id="KW-0695">RNA-directed DNA polymerase</keyword>
<keyword evidence="1" id="KW-0548">Nucleotidyltransferase</keyword>
<comment type="caution">
    <text evidence="1">The sequence shown here is derived from an EMBL/GenBank/DDBJ whole genome shotgun (WGS) entry which is preliminary data.</text>
</comment>
<proteinExistence type="predicted"/>
<dbReference type="InterPro" id="IPR012337">
    <property type="entry name" value="RNaseH-like_sf"/>
</dbReference>
<sequence>METSGKLAKYVVELGAYNIMFISRNAMKGQVLADFLSEVLEGTKEDLYFRMPEATVKTDEVERPSGIEHTYALRLTFPSTNNEAEYEALLAGLRITRQMNISNIE</sequence>
<accession>A0A699VJ08</accession>
<dbReference type="PANTHER" id="PTHR48475">
    <property type="entry name" value="RIBONUCLEASE H"/>
    <property type="match status" value="1"/>
</dbReference>
<protein>
    <submittedName>
        <fullName evidence="1">Putative reverse transcriptase domain-containing protein</fullName>
    </submittedName>
</protein>
<dbReference type="GO" id="GO:0003676">
    <property type="term" value="F:nucleic acid binding"/>
    <property type="evidence" value="ECO:0007669"/>
    <property type="project" value="InterPro"/>
</dbReference>
<dbReference type="PANTHER" id="PTHR48475:SF2">
    <property type="entry name" value="RIBONUCLEASE H"/>
    <property type="match status" value="1"/>
</dbReference>
<reference evidence="1" key="1">
    <citation type="journal article" date="2019" name="Sci. Rep.">
        <title>Draft genome of Tanacetum cinerariifolium, the natural source of mosquito coil.</title>
        <authorList>
            <person name="Yamashiro T."/>
            <person name="Shiraishi A."/>
            <person name="Satake H."/>
            <person name="Nakayama K."/>
        </authorList>
    </citation>
    <scope>NUCLEOTIDE SEQUENCE</scope>
</reference>
<feature type="non-terminal residue" evidence="1">
    <location>
        <position position="105"/>
    </location>
</feature>
<dbReference type="GO" id="GO:0003964">
    <property type="term" value="F:RNA-directed DNA polymerase activity"/>
    <property type="evidence" value="ECO:0007669"/>
    <property type="project" value="UniProtKB-KW"/>
</dbReference>
<dbReference type="SUPFAM" id="SSF53098">
    <property type="entry name" value="Ribonuclease H-like"/>
    <property type="match status" value="1"/>
</dbReference>
<dbReference type="InterPro" id="IPR036397">
    <property type="entry name" value="RNaseH_sf"/>
</dbReference>
<organism evidence="1">
    <name type="scientific">Tanacetum cinerariifolium</name>
    <name type="common">Dalmatian daisy</name>
    <name type="synonym">Chrysanthemum cinerariifolium</name>
    <dbReference type="NCBI Taxonomy" id="118510"/>
    <lineage>
        <taxon>Eukaryota</taxon>
        <taxon>Viridiplantae</taxon>
        <taxon>Streptophyta</taxon>
        <taxon>Embryophyta</taxon>
        <taxon>Tracheophyta</taxon>
        <taxon>Spermatophyta</taxon>
        <taxon>Magnoliopsida</taxon>
        <taxon>eudicotyledons</taxon>
        <taxon>Gunneridae</taxon>
        <taxon>Pentapetalae</taxon>
        <taxon>asterids</taxon>
        <taxon>campanulids</taxon>
        <taxon>Asterales</taxon>
        <taxon>Asteraceae</taxon>
        <taxon>Asteroideae</taxon>
        <taxon>Anthemideae</taxon>
        <taxon>Anthemidinae</taxon>
        <taxon>Tanacetum</taxon>
    </lineage>
</organism>
<gene>
    <name evidence="1" type="ORF">Tci_905210</name>
</gene>
<dbReference type="AlphaFoldDB" id="A0A699VJ08"/>
<dbReference type="Gene3D" id="3.30.420.10">
    <property type="entry name" value="Ribonuclease H-like superfamily/Ribonuclease H"/>
    <property type="match status" value="1"/>
</dbReference>
<keyword evidence="1" id="KW-0808">Transferase</keyword>
<name>A0A699VJ08_TANCI</name>